<evidence type="ECO:0000313" key="2">
    <source>
        <dbReference type="Proteomes" id="UP000322997"/>
    </source>
</evidence>
<accession>A0A5D4RX67</accession>
<dbReference type="EMBL" id="VTEQ01000002">
    <property type="protein sequence ID" value="TYS54971.1"/>
    <property type="molecule type" value="Genomic_DNA"/>
</dbReference>
<proteinExistence type="predicted"/>
<gene>
    <name evidence="1" type="ORF">FZC83_08460</name>
</gene>
<dbReference type="AlphaFoldDB" id="A0A5D4RX67"/>
<name>A0A5D4RX67_9BACI</name>
<protein>
    <submittedName>
        <fullName evidence="1">Uncharacterized protein</fullName>
    </submittedName>
</protein>
<dbReference type="Proteomes" id="UP000322997">
    <property type="component" value="Unassembled WGS sequence"/>
</dbReference>
<evidence type="ECO:0000313" key="1">
    <source>
        <dbReference type="EMBL" id="TYS54971.1"/>
    </source>
</evidence>
<reference evidence="1 2" key="1">
    <citation type="submission" date="2019-08" db="EMBL/GenBank/DDBJ databases">
        <title>Bacillus genomes from the desert of Cuatro Cienegas, Coahuila.</title>
        <authorList>
            <person name="Olmedo-Alvarez G."/>
        </authorList>
    </citation>
    <scope>NUCLEOTIDE SEQUENCE [LARGE SCALE GENOMIC DNA]</scope>
    <source>
        <strain evidence="1 2">CH108_3D</strain>
    </source>
</reference>
<comment type="caution">
    <text evidence="1">The sequence shown here is derived from an EMBL/GenBank/DDBJ whole genome shotgun (WGS) entry which is preliminary data.</text>
</comment>
<dbReference type="Gene3D" id="1.10.8.200">
    <property type="entry name" value="Replisome organizer (g39p helicase loader/inhibitor protein)"/>
    <property type="match status" value="1"/>
</dbReference>
<organism evidence="1 2">
    <name type="scientific">Rossellomorea marisflavi</name>
    <dbReference type="NCBI Taxonomy" id="189381"/>
    <lineage>
        <taxon>Bacteria</taxon>
        <taxon>Bacillati</taxon>
        <taxon>Bacillota</taxon>
        <taxon>Bacilli</taxon>
        <taxon>Bacillales</taxon>
        <taxon>Bacillaceae</taxon>
        <taxon>Rossellomorea</taxon>
    </lineage>
</organism>
<dbReference type="RefSeq" id="WP_148985048.1">
    <property type="nucleotide sequence ID" value="NZ_VTEQ01000002.1"/>
</dbReference>
<sequence>MMWSRTMTRDELGKVLERMQAAYPNQPLSRSMLEVWAEELKGCTYERVQQRLTVHIRESRFLPSVSELYEESVEETRLKDMILRWEKEGAERIEQCKGYRAVPPWE</sequence>